<feature type="chain" id="PRO_5045636502" evidence="1">
    <location>
        <begin position="19"/>
        <end position="252"/>
    </location>
</feature>
<protein>
    <submittedName>
        <fullName evidence="3">Transporter substrate-binding domain-containing protein</fullName>
    </submittedName>
</protein>
<dbReference type="EMBL" id="JACYTO010000001">
    <property type="protein sequence ID" value="MBD8502571.1"/>
    <property type="molecule type" value="Genomic_DNA"/>
</dbReference>
<evidence type="ECO:0000313" key="4">
    <source>
        <dbReference type="Proteomes" id="UP000603602"/>
    </source>
</evidence>
<dbReference type="InterPro" id="IPR001638">
    <property type="entry name" value="Solute-binding_3/MltF_N"/>
</dbReference>
<reference evidence="4" key="1">
    <citation type="submission" date="2023-07" db="EMBL/GenBank/DDBJ databases">
        <title>Thauera sp. CAU 1555 isolated from sand of Yaerae Beach.</title>
        <authorList>
            <person name="Kim W."/>
        </authorList>
    </citation>
    <scope>NUCLEOTIDE SEQUENCE [LARGE SCALE GENOMIC DNA]</scope>
    <source>
        <strain evidence="4">CAU 1555</strain>
    </source>
</reference>
<organism evidence="3 4">
    <name type="scientific">Thauera sedimentorum</name>
    <dbReference type="NCBI Taxonomy" id="2767595"/>
    <lineage>
        <taxon>Bacteria</taxon>
        <taxon>Pseudomonadati</taxon>
        <taxon>Pseudomonadota</taxon>
        <taxon>Betaproteobacteria</taxon>
        <taxon>Rhodocyclales</taxon>
        <taxon>Zoogloeaceae</taxon>
        <taxon>Thauera</taxon>
    </lineage>
</organism>
<comment type="caution">
    <text evidence="3">The sequence shown here is derived from an EMBL/GenBank/DDBJ whole genome shotgun (WGS) entry which is preliminary data.</text>
</comment>
<dbReference type="SMART" id="SM00062">
    <property type="entry name" value="PBPb"/>
    <property type="match status" value="1"/>
</dbReference>
<dbReference type="PANTHER" id="PTHR38834:SF3">
    <property type="entry name" value="SOLUTE-BINDING PROTEIN FAMILY 3_N-TERMINAL DOMAIN-CONTAINING PROTEIN"/>
    <property type="match status" value="1"/>
</dbReference>
<sequence length="252" mass="27610">MNARHGFRLLLLSALAWAAPSGAQAQAIDSLLWVSEEAPPYHYLKDGVPTGIAVDVLARMQDLLGSQQSPPDIRFLPWARARYMALHQPGTCLFAQPASDEERQGLAYVGPLLDTRIAIIVPTQRADDVSGPRDLAALTVGVVRDSAAEELLTATGVPARIIRTDSPRTLVRMLAGGRFDAIAYLPQAAARSLQQEGIVTTAYRPVFTLHEGTIGYACHRDTDPALIARMRNALERLHTDGTVENIRRHYER</sequence>
<dbReference type="RefSeq" id="WP_187717346.1">
    <property type="nucleotide sequence ID" value="NZ_JACTAH010000001.1"/>
</dbReference>
<dbReference type="Gene3D" id="3.40.190.10">
    <property type="entry name" value="Periplasmic binding protein-like II"/>
    <property type="match status" value="2"/>
</dbReference>
<keyword evidence="4" id="KW-1185">Reference proteome</keyword>
<dbReference type="SUPFAM" id="SSF53850">
    <property type="entry name" value="Periplasmic binding protein-like II"/>
    <property type="match status" value="1"/>
</dbReference>
<dbReference type="PANTHER" id="PTHR38834">
    <property type="entry name" value="PERIPLASMIC SUBSTRATE BINDING PROTEIN FAMILY 3"/>
    <property type="match status" value="1"/>
</dbReference>
<proteinExistence type="predicted"/>
<feature type="domain" description="Solute-binding protein family 3/N-terminal" evidence="2">
    <location>
        <begin position="29"/>
        <end position="252"/>
    </location>
</feature>
<accession>A0ABR9B8R6</accession>
<name>A0ABR9B8R6_9RHOO</name>
<gene>
    <name evidence="3" type="ORF">IFO67_06705</name>
</gene>
<dbReference type="Proteomes" id="UP000603602">
    <property type="component" value="Unassembled WGS sequence"/>
</dbReference>
<feature type="signal peptide" evidence="1">
    <location>
        <begin position="1"/>
        <end position="18"/>
    </location>
</feature>
<evidence type="ECO:0000259" key="2">
    <source>
        <dbReference type="SMART" id="SM00062"/>
    </source>
</evidence>
<dbReference type="Pfam" id="PF00497">
    <property type="entry name" value="SBP_bac_3"/>
    <property type="match status" value="1"/>
</dbReference>
<keyword evidence="1" id="KW-0732">Signal</keyword>
<evidence type="ECO:0000256" key="1">
    <source>
        <dbReference type="SAM" id="SignalP"/>
    </source>
</evidence>
<evidence type="ECO:0000313" key="3">
    <source>
        <dbReference type="EMBL" id="MBD8502571.1"/>
    </source>
</evidence>